<dbReference type="PANTHER" id="PTHR30173">
    <property type="entry name" value="SIGMA 19 FACTOR"/>
    <property type="match status" value="1"/>
</dbReference>
<keyword evidence="2" id="KW-1185">Reference proteome</keyword>
<proteinExistence type="predicted"/>
<dbReference type="EMBL" id="JAMTCO010000009">
    <property type="protein sequence ID" value="MCP2271495.1"/>
    <property type="molecule type" value="Genomic_DNA"/>
</dbReference>
<reference evidence="1 2" key="1">
    <citation type="submission" date="2022-06" db="EMBL/GenBank/DDBJ databases">
        <title>Genomic Encyclopedia of Archaeal and Bacterial Type Strains, Phase II (KMG-II): from individual species to whole genera.</title>
        <authorList>
            <person name="Goeker M."/>
        </authorList>
    </citation>
    <scope>NUCLEOTIDE SEQUENCE [LARGE SCALE GENOMIC DNA]</scope>
    <source>
        <strain evidence="1 2">DSM 44255</strain>
    </source>
</reference>
<protein>
    <submittedName>
        <fullName evidence="1">Sigma-70, region 4</fullName>
    </submittedName>
</protein>
<sequence length="151" mass="15922">MATGSLDLCGHKEFPADLDPEQEMVLAEAVGLVVVERLAPAERVAFVLHDMFDLPFADTADIVGRTSAATRQLATLVVHVGCPRWLSTTCLAVHRLTFVAAVVSVLLGRLCIWGLSIRLILTHARAGDSVASGSASSPGGDLGHRIGRLVA</sequence>
<evidence type="ECO:0000313" key="1">
    <source>
        <dbReference type="EMBL" id="MCP2271495.1"/>
    </source>
</evidence>
<dbReference type="InterPro" id="IPR052704">
    <property type="entry name" value="ECF_Sigma-70_Domain"/>
</dbReference>
<dbReference type="PANTHER" id="PTHR30173:SF43">
    <property type="entry name" value="ECF RNA POLYMERASE SIGMA FACTOR SIGI-RELATED"/>
    <property type="match status" value="1"/>
</dbReference>
<organism evidence="1 2">
    <name type="scientific">Actinokineospora diospyrosa</name>
    <dbReference type="NCBI Taxonomy" id="103728"/>
    <lineage>
        <taxon>Bacteria</taxon>
        <taxon>Bacillati</taxon>
        <taxon>Actinomycetota</taxon>
        <taxon>Actinomycetes</taxon>
        <taxon>Pseudonocardiales</taxon>
        <taxon>Pseudonocardiaceae</taxon>
        <taxon>Actinokineospora</taxon>
    </lineage>
</organism>
<comment type="caution">
    <text evidence="1">The sequence shown here is derived from an EMBL/GenBank/DDBJ whole genome shotgun (WGS) entry which is preliminary data.</text>
</comment>
<accession>A0ABT1IFR7</accession>
<evidence type="ECO:0000313" key="2">
    <source>
        <dbReference type="Proteomes" id="UP001205185"/>
    </source>
</evidence>
<name>A0ABT1IFR7_9PSEU</name>
<gene>
    <name evidence="1" type="ORF">LV75_004009</name>
</gene>
<dbReference type="Proteomes" id="UP001205185">
    <property type="component" value="Unassembled WGS sequence"/>
</dbReference>